<evidence type="ECO:0000256" key="1">
    <source>
        <dbReference type="SAM" id="Coils"/>
    </source>
</evidence>
<dbReference type="AlphaFoldDB" id="A0AAW2H698"/>
<gene>
    <name evidence="2" type="ORF">PYX00_011152</name>
</gene>
<proteinExistence type="predicted"/>
<keyword evidence="1" id="KW-0175">Coiled coil</keyword>
<name>A0AAW2H698_9NEOP</name>
<feature type="coiled-coil region" evidence="1">
    <location>
        <begin position="329"/>
        <end position="361"/>
    </location>
</feature>
<evidence type="ECO:0000313" key="2">
    <source>
        <dbReference type="EMBL" id="KAL0263851.1"/>
    </source>
</evidence>
<accession>A0AAW2H698</accession>
<organism evidence="2">
    <name type="scientific">Menopon gallinae</name>
    <name type="common">poultry shaft louse</name>
    <dbReference type="NCBI Taxonomy" id="328185"/>
    <lineage>
        <taxon>Eukaryota</taxon>
        <taxon>Metazoa</taxon>
        <taxon>Ecdysozoa</taxon>
        <taxon>Arthropoda</taxon>
        <taxon>Hexapoda</taxon>
        <taxon>Insecta</taxon>
        <taxon>Pterygota</taxon>
        <taxon>Neoptera</taxon>
        <taxon>Paraneoptera</taxon>
        <taxon>Psocodea</taxon>
        <taxon>Troctomorpha</taxon>
        <taxon>Phthiraptera</taxon>
        <taxon>Amblycera</taxon>
        <taxon>Menoponidae</taxon>
        <taxon>Menopon</taxon>
    </lineage>
</organism>
<sequence>MEEKTKKISKKDIIKYLEKQLRRARAELSVLEKRGANTTEINSLKASIQKYTKEINKLKDGLVEPPKSEHEYIKEELKRMGKVEIFNNMFALSEEEKELVKKLRLEYRAIQLNKPTFIIPKPDASDKKKIRLMLQHILHGEGEFALPKEKIKQQLRDITRTQGNRGISRYKGIHTQSQIKESLWKMNRTGKTQKNMKWGQYEKLENPLKLIEKVNAQRISKKPLEVILRFKEDVDKYRKEGTLKENLVALEERLEQIVDCESARITNRVAEMYAEQVGIETWVWGPSGSGTPRSEHAALYGVVSKIGETPGEEGLAVGAYLIMHKPQLKSKVERRKEELELKKIEIELEVVKKELKKSKENGNK</sequence>
<comment type="caution">
    <text evidence="2">The sequence shown here is derived from an EMBL/GenBank/DDBJ whole genome shotgun (WGS) entry which is preliminary data.</text>
</comment>
<feature type="coiled-coil region" evidence="1">
    <location>
        <begin position="14"/>
        <end position="61"/>
    </location>
</feature>
<reference evidence="2" key="1">
    <citation type="journal article" date="2024" name="Gigascience">
        <title>Chromosome-level genome of the poultry shaft louse Menopon gallinae provides insight into the host-switching and adaptive evolution of parasitic lice.</title>
        <authorList>
            <person name="Xu Y."/>
            <person name="Ma L."/>
            <person name="Liu S."/>
            <person name="Liang Y."/>
            <person name="Liu Q."/>
            <person name="He Z."/>
            <person name="Tian L."/>
            <person name="Duan Y."/>
            <person name="Cai W."/>
            <person name="Li H."/>
            <person name="Song F."/>
        </authorList>
    </citation>
    <scope>NUCLEOTIDE SEQUENCE</scope>
    <source>
        <strain evidence="2">Cailab_2023a</strain>
    </source>
</reference>
<dbReference type="EMBL" id="JARGDH010000093">
    <property type="protein sequence ID" value="KAL0263851.1"/>
    <property type="molecule type" value="Genomic_DNA"/>
</dbReference>
<protein>
    <submittedName>
        <fullName evidence="2">Uncharacterized protein</fullName>
    </submittedName>
</protein>